<evidence type="ECO:0000256" key="1">
    <source>
        <dbReference type="ARBA" id="ARBA00006484"/>
    </source>
</evidence>
<dbReference type="InterPro" id="IPR051122">
    <property type="entry name" value="SDR_DHRS6-like"/>
</dbReference>
<evidence type="ECO:0000256" key="2">
    <source>
        <dbReference type="ARBA" id="ARBA00023002"/>
    </source>
</evidence>
<sequence length="282" mass="28866">MPRTYVITGAGSGIGAVTTDLLRRAGATVVGVDLRGADVTADLSTAAGRSTAVADVLTATDGRIDAVIACAGISLPIPTTVAVNYYGATEFLEGLRPALAASDAPRAAVISSVSSLQPNSAELVEALLSSSEAEATAIAEELAADPRRGGLIYASSKRAISRWVRARAVSPEWAGAGIPLNAVAPGVVTTPMTAGMLTAPESVAFVDAAVPMPLNYHQPPEAIAHLLIWLTSPENTHCAGQTMYCDGGSDVVLRGEDAWAWADARVGERFGQMRAGQAAAQA</sequence>
<keyword evidence="2" id="KW-0560">Oxidoreductase</keyword>
<comment type="caution">
    <text evidence="3">The sequence shown here is derived from an EMBL/GenBank/DDBJ whole genome shotgun (WGS) entry which is preliminary data.</text>
</comment>
<dbReference type="Pfam" id="PF13561">
    <property type="entry name" value="adh_short_C2"/>
    <property type="match status" value="1"/>
</dbReference>
<accession>A0ABV9D7W1</accession>
<dbReference type="Gene3D" id="3.40.50.720">
    <property type="entry name" value="NAD(P)-binding Rossmann-like Domain"/>
    <property type="match status" value="1"/>
</dbReference>
<comment type="similarity">
    <text evidence="1">Belongs to the short-chain dehydrogenases/reductases (SDR) family.</text>
</comment>
<organism evidence="3 4">
    <name type="scientific">Georgenia faecalis</name>
    <dbReference type="NCBI Taxonomy" id="2483799"/>
    <lineage>
        <taxon>Bacteria</taxon>
        <taxon>Bacillati</taxon>
        <taxon>Actinomycetota</taxon>
        <taxon>Actinomycetes</taxon>
        <taxon>Micrococcales</taxon>
        <taxon>Bogoriellaceae</taxon>
        <taxon>Georgenia</taxon>
    </lineage>
</organism>
<dbReference type="InterPro" id="IPR002347">
    <property type="entry name" value="SDR_fam"/>
</dbReference>
<gene>
    <name evidence="3" type="ORF">ACFO3F_06205</name>
</gene>
<dbReference type="SUPFAM" id="SSF51735">
    <property type="entry name" value="NAD(P)-binding Rossmann-fold domains"/>
    <property type="match status" value="1"/>
</dbReference>
<dbReference type="EMBL" id="JBHSGF010000003">
    <property type="protein sequence ID" value="MFC4554834.1"/>
    <property type="molecule type" value="Genomic_DNA"/>
</dbReference>
<dbReference type="Proteomes" id="UP001595955">
    <property type="component" value="Unassembled WGS sequence"/>
</dbReference>
<name>A0ABV9D7W1_9MICO</name>
<dbReference type="PANTHER" id="PTHR43477">
    <property type="entry name" value="DIHYDROANTICAPSIN 7-DEHYDROGENASE"/>
    <property type="match status" value="1"/>
</dbReference>
<dbReference type="PANTHER" id="PTHR43477:SF1">
    <property type="entry name" value="DIHYDROANTICAPSIN 7-DEHYDROGENASE"/>
    <property type="match status" value="1"/>
</dbReference>
<dbReference type="PRINTS" id="PR00081">
    <property type="entry name" value="GDHRDH"/>
</dbReference>
<protein>
    <submittedName>
        <fullName evidence="3">SDR family oxidoreductase</fullName>
    </submittedName>
</protein>
<keyword evidence="4" id="KW-1185">Reference proteome</keyword>
<reference evidence="4" key="1">
    <citation type="journal article" date="2019" name="Int. J. Syst. Evol. Microbiol.">
        <title>The Global Catalogue of Microorganisms (GCM) 10K type strain sequencing project: providing services to taxonomists for standard genome sequencing and annotation.</title>
        <authorList>
            <consortium name="The Broad Institute Genomics Platform"/>
            <consortium name="The Broad Institute Genome Sequencing Center for Infectious Disease"/>
            <person name="Wu L."/>
            <person name="Ma J."/>
        </authorList>
    </citation>
    <scope>NUCLEOTIDE SEQUENCE [LARGE SCALE GENOMIC DNA]</scope>
    <source>
        <strain evidence="4">JCM 3369</strain>
    </source>
</reference>
<evidence type="ECO:0000313" key="3">
    <source>
        <dbReference type="EMBL" id="MFC4554834.1"/>
    </source>
</evidence>
<proteinExistence type="inferred from homology"/>
<dbReference type="InterPro" id="IPR036291">
    <property type="entry name" value="NAD(P)-bd_dom_sf"/>
</dbReference>
<dbReference type="RefSeq" id="WP_122822836.1">
    <property type="nucleotide sequence ID" value="NZ_CP033325.1"/>
</dbReference>
<evidence type="ECO:0000313" key="4">
    <source>
        <dbReference type="Proteomes" id="UP001595955"/>
    </source>
</evidence>